<name>A0ABU9EA01_9BACT</name>
<reference evidence="7 8" key="1">
    <citation type="submission" date="2024-02" db="EMBL/GenBank/DDBJ databases">
        <title>A novel Gemmatimonadota bacterium.</title>
        <authorList>
            <person name="Du Z.-J."/>
            <person name="Ye Y.-Q."/>
        </authorList>
    </citation>
    <scope>NUCLEOTIDE SEQUENCE [LARGE SCALE GENOMIC DNA]</scope>
    <source>
        <strain evidence="7 8">DH-20</strain>
    </source>
</reference>
<dbReference type="RefSeq" id="WP_405281514.1">
    <property type="nucleotide sequence ID" value="NZ_CP144380.1"/>
</dbReference>
<dbReference type="Gene3D" id="1.10.8.640">
    <property type="entry name" value="Cytochrome C biogenesis protein"/>
    <property type="match status" value="1"/>
</dbReference>
<protein>
    <recommendedName>
        <fullName evidence="5">Cytochrome c-type biogenesis protein</fullName>
    </recommendedName>
</protein>
<evidence type="ECO:0000256" key="2">
    <source>
        <dbReference type="ARBA" id="ARBA00022617"/>
    </source>
</evidence>
<comment type="similarity">
    <text evidence="1 5">Belongs to the CcmH/CycL/Ccl2/NrfF family.</text>
</comment>
<evidence type="ECO:0000256" key="3">
    <source>
        <dbReference type="ARBA" id="ARBA00022723"/>
    </source>
</evidence>
<evidence type="ECO:0000313" key="8">
    <source>
        <dbReference type="Proteomes" id="UP001484239"/>
    </source>
</evidence>
<comment type="caution">
    <text evidence="7">The sequence shown here is derived from an EMBL/GenBank/DDBJ whole genome shotgun (WGS) entry which is preliminary data.</text>
</comment>
<keyword evidence="2 5" id="KW-0349">Heme</keyword>
<keyword evidence="8" id="KW-1185">Reference proteome</keyword>
<accession>A0ABU9EA01</accession>
<keyword evidence="5" id="KW-0812">Transmembrane</keyword>
<evidence type="ECO:0000259" key="6">
    <source>
        <dbReference type="Pfam" id="PF03918"/>
    </source>
</evidence>
<comment type="function">
    <text evidence="5">Possible subunit of a heme lyase.</text>
</comment>
<keyword evidence="5" id="KW-1133">Transmembrane helix</keyword>
<evidence type="ECO:0000256" key="5">
    <source>
        <dbReference type="RuleBase" id="RU364112"/>
    </source>
</evidence>
<evidence type="ECO:0000313" key="7">
    <source>
        <dbReference type="EMBL" id="MEK9501569.1"/>
    </source>
</evidence>
<keyword evidence="3 5" id="KW-0479">Metal-binding</keyword>
<dbReference type="InterPro" id="IPR038297">
    <property type="entry name" value="CcmH/CycL/NrfF/Ccl2_sf"/>
</dbReference>
<feature type="transmembrane region" description="Helical" evidence="5">
    <location>
        <begin position="112"/>
        <end position="133"/>
    </location>
</feature>
<dbReference type="EMBL" id="JBBHLI010000006">
    <property type="protein sequence ID" value="MEK9501569.1"/>
    <property type="molecule type" value="Genomic_DNA"/>
</dbReference>
<dbReference type="InterPro" id="IPR005616">
    <property type="entry name" value="CcmH/CycL/Ccl2/NrfF_N"/>
</dbReference>
<keyword evidence="5" id="KW-0732">Signal</keyword>
<keyword evidence="4 5" id="KW-0408">Iron</keyword>
<feature type="domain" description="CcmH/CycL/Ccl2/NrfF N-terminal" evidence="6">
    <location>
        <begin position="40"/>
        <end position="161"/>
    </location>
</feature>
<proteinExistence type="inferred from homology"/>
<dbReference type="Proteomes" id="UP001484239">
    <property type="component" value="Unassembled WGS sequence"/>
</dbReference>
<dbReference type="Pfam" id="PF03918">
    <property type="entry name" value="CcmH"/>
    <property type="match status" value="1"/>
</dbReference>
<evidence type="ECO:0000256" key="4">
    <source>
        <dbReference type="ARBA" id="ARBA00023004"/>
    </source>
</evidence>
<evidence type="ECO:0000256" key="1">
    <source>
        <dbReference type="ARBA" id="ARBA00010342"/>
    </source>
</evidence>
<sequence>MKTTVRAMLFALVVGVAPQGLVAQAQYQLPRDEAGPMTWHPEAEEAIDQLKSPYCPGFMLEVCSSSGGAALRDSIQQLALQGQSSEELVDWVLANHGEQWRALPERSGMSLILAWMVPPFGVLLGLALVVVSLRKMRAGSPRVAVAEGAISARDEARLREALRELDVEEEATFF</sequence>
<keyword evidence="5" id="KW-0472">Membrane</keyword>
<organism evidence="7 8">
    <name type="scientific">Gaopeijia maritima</name>
    <dbReference type="NCBI Taxonomy" id="3119007"/>
    <lineage>
        <taxon>Bacteria</taxon>
        <taxon>Pseudomonadati</taxon>
        <taxon>Gemmatimonadota</taxon>
        <taxon>Longimicrobiia</taxon>
        <taxon>Gaopeijiales</taxon>
        <taxon>Gaopeijiaceae</taxon>
        <taxon>Gaopeijia</taxon>
    </lineage>
</organism>
<gene>
    <name evidence="7" type="ORF">WI372_11315</name>
</gene>